<dbReference type="EMBL" id="FWXZ01000003">
    <property type="protein sequence ID" value="SMC68788.1"/>
    <property type="molecule type" value="Genomic_DNA"/>
</dbReference>
<name>A0AC61PMN6_9FIRM</name>
<evidence type="ECO:0000313" key="1">
    <source>
        <dbReference type="EMBL" id="SMC68788.1"/>
    </source>
</evidence>
<sequence length="2721" mass="296524">MRYTLKKTTAFLLVLVMLVNIFPLSVFAADGNTGEVEPAGLPSSYSVKLDVEDGIEYVPQGYYVIAFNPSGIAILSAELSYAPDGTELSFDSLNGQQQANLGSGYSYIVVKPNTKQYTLDDDWRGTTLSGAKTQPKYDVLTEDGILDGLYFSWSDTSTTNGIITLTVANEAPTKATRDGSNVTVTVEATNIDLSADGSRYYIVVGSNDDIAPYQNQEITASSPAGTYGFSVDRLDEVNTLFVILKRYESGETPTPNENGNDVVFNLNTSNTISVGENDYNLSWEKTGDSSYKITITKSENNQGGGNEPEPTEPDEHIAIVKLGKGVNLSGTIYAIFFDRTRDGYGSVIELTGMTSGTNHTIHSGTTFSHPDKNPTTINYTSGDTTDVVILMVGPNDYFSFENALRGQLNGTKIDKDSSTYNSFPVQYIRNDAGDITTIIVGTLPEYEAKILFKEDGTEVTPSLNGRYYILASTDGDAFDLYAPVSSNGTVGSFVGDNAVSNGKLPGIQRIQIVEYTGSNDNPTLQELQSTGNVWLADGSEMEEYTLNYPETLEPENNIITFTAESPKRYTSSIQYYEGDTAQNNADLNGNYYIVAYKNGEPVAYSAVPSNSGNMVFTDDRGNVIRLAEDMTLEIKKTDSANASLEEAAAASTATTLGEYALTHRFDETNAVCTFEAKRNERKDVEVRYYDKNGNPDNNPELTGNYYMVASDGDEALYYAKVSTSDNNTFSNGVDSFTGLPEGMAVKLVEYRGTKTNPTLADLKDLEATTKLGKYTWEQLRTRADPGYVFTATETGKIIVRVSTYEHDNETPLVPDKKIPGKYYIRVPLLSGTDGTELWGYALQEFEFPEDKDYIDVEIEKFVLKNANAFEPNTPAINLDDGYHIDTRPGQIRVIKLKGGPAERPKNYEEACDTAHVEDTPPEGWAFGGGEATDDGYNVHLKRATATPRYHVRLKFDTTDPDEINLDGGAYVKVTVEHNVGQDTYGYVQLSNATHKTAEYLTVDEENGCTYIDIPITEWKKANGDAAGPAEQTFTGSEKKVTTEIAYPKQNTSGTKPSDGAKVNTGEYLNSFQIISYSSVEANGTSQGRTIIGDPDYDSYLDVYDVIELKKNTDKFTGYTLEQILNGYNIVTLCPNTVASPSDSGASAFGDGDFLMDQHQMGGVLVRGDIIYRNGTGVADSSQITKPSVVGGYVPQRQSSFFNNRQNNDNNWNSYVGSVNTVVGDHYINGAYTGENGYTGTKPNGVTVVDDDYIDWDRLQNMVISTSNSLGNTGTSNYTVDQNKTNTYNVYAGSNVTINYPENTEVTINIIVLNADGTPRQFPEITGQIYVNGHYETVRTYDYSDIPATVVNNLGTGTYTSPKVTINGNPLSTVEDGAGMSLLWNYPNAQRVNVTNAVTPEFGHIVAPKGYIDVQGGNNSGCMVGNKVRSAGEGHLYPYTGATLIGFYGDLGFEKTVNGAKPTEKQKYKFTLEELTPHLTNSEYNTRMAALTGEDKEQRVFWQRLQTVNNEAGNNDSKDIISFEDISFDSAGTYYFRVYEVPEVITNTTLDSHQFLIECNVIQYAVDASHSELRMGSIKYYEINSEEPLLHISSSNSGKNASLNLAAIGAEHDLTWGNNDQCDTGITFANTFTKAETFVTFTGTKHLEGRKLRDKEFTFTVTDVTDPDESKHTEVATGTNKYNGTYDNEIHFTQISYKAEDFAENGETKQFIYKIKEDIPDEAEEVTDEETGETVYVWQDITYDSTVITATVDVTYNPNADVNNGESYFTTEITYDPEAPAFSNTYTATVQEDLKATKTISGQRNKFIAGDKWTFTLTAEEIEQPEEPSGEPTEEPSGETSEETTEEPAKTPIPMPVKDGVTTTQVTVEPDAEGNIANVDFGTITFTKADVGRTYVYTIHEEESTVDGVTSDPIDKTVTITVTENENETLKVTKVLSDPTMSFVNLDVGSTDIGVQKIWKNSNGQTVNRTSGSATVQLIAVRTEIEPTVPPTPITEDLDVYINWTADQPSDAEITVSISGVGTLVLNNANNYTGKFKDLTIGETYTLTAEVTGGSGTSLVNSTVTTDPIVAGSNTAKFDAEYYSSDNYRDLTVRINWSGNAPEGDVNITASTDGKTVTLNRSNNWTATIQNLLIDHNYPVQLTIPENSGVSVVLNPKTAEITDAETNEVVFDCTYAGQQPTTQDLTVTINWNNPPSDLSVPVYAVNGDETKTITLTSNGTSTWTGTITGLTVGNTYQVYCGTFGGSNAEKADVTDDPKNIPIVAGTNSVEFSGTYTNSQPDPDQKITLTIYRQEGNNENSRDVIYGPTEFDVGTIDVTVVTKGYGLSVNYSATNGASGSTTPENSDNEHAQTIPFTFTTSGEHSITFATGWSLSSIVSASASQSTNSGLLVENLKKVRYIASNGTSDVTLRSTGSSINIQQGLKALKEVVGDVAEGDYELIGEPVTLQYNAENPNLSWKYVWEDLPEYCQVVDEETQKVTEYNLTYYVIETSTNPTNIVENTYAWNNDHSAVTITNTEDSKSVSVEKIWKDAAGDTLPWPGDNVVVTVTLVADGTETNKTVELDKDHTSGSFTGLAITNEDGDEIEYTIAETNVSGVPIGYSAAITENEAGNGYVVTNTLKTVDITVDKIWSLAEANSAVVCDATNVTWPAGTTVSVKLQKKVGDGEVKDVEGDDATATLSAAHPSHTFEDLVEYEGDQKVTYSVKEVAIEGTYAANFNLGS</sequence>
<gene>
    <name evidence="1" type="ORF">SAMN06297397_2053</name>
</gene>
<dbReference type="Proteomes" id="UP000192328">
    <property type="component" value="Unassembled WGS sequence"/>
</dbReference>
<evidence type="ECO:0000313" key="2">
    <source>
        <dbReference type="Proteomes" id="UP000192328"/>
    </source>
</evidence>
<accession>A0AC61PMN6</accession>
<organism evidence="1 2">
    <name type="scientific">Aristaeella lactis</name>
    <dbReference type="NCBI Taxonomy" id="3046383"/>
    <lineage>
        <taxon>Bacteria</taxon>
        <taxon>Bacillati</taxon>
        <taxon>Bacillota</taxon>
        <taxon>Clostridia</taxon>
        <taxon>Eubacteriales</taxon>
        <taxon>Aristaeellaceae</taxon>
        <taxon>Aristaeella</taxon>
    </lineage>
</organism>
<comment type="caution">
    <text evidence="1">The sequence shown here is derived from an EMBL/GenBank/DDBJ whole genome shotgun (WGS) entry which is preliminary data.</text>
</comment>
<feature type="non-terminal residue" evidence="1">
    <location>
        <position position="2721"/>
    </location>
</feature>
<reference evidence="1" key="1">
    <citation type="submission" date="2017-04" db="EMBL/GenBank/DDBJ databases">
        <authorList>
            <person name="Varghese N."/>
            <person name="Submissions S."/>
        </authorList>
    </citation>
    <scope>NUCLEOTIDE SEQUENCE</scope>
    <source>
        <strain evidence="1">WTE2008</strain>
    </source>
</reference>
<proteinExistence type="predicted"/>
<protein>
    <submittedName>
        <fullName evidence="1">Pilin isopeptide linkage domain-containing protein</fullName>
    </submittedName>
</protein>
<keyword evidence="2" id="KW-1185">Reference proteome</keyword>